<dbReference type="InterPro" id="IPR024186">
    <property type="entry name" value="Sig_transdc_resp-reg_PatA"/>
</dbReference>
<evidence type="ECO:0000313" key="5">
    <source>
        <dbReference type="Proteomes" id="UP000481033"/>
    </source>
</evidence>
<protein>
    <submittedName>
        <fullName evidence="4">Response regulator</fullName>
    </submittedName>
</protein>
<dbReference type="PROSITE" id="PS50110">
    <property type="entry name" value="RESPONSE_REGULATORY"/>
    <property type="match status" value="1"/>
</dbReference>
<evidence type="ECO:0000256" key="1">
    <source>
        <dbReference type="ARBA" id="ARBA00022553"/>
    </source>
</evidence>
<dbReference type="PIRSF" id="PIRSF005897">
    <property type="entry name" value="RR_PatA"/>
    <property type="match status" value="1"/>
</dbReference>
<dbReference type="Proteomes" id="UP000481033">
    <property type="component" value="Unassembled WGS sequence"/>
</dbReference>
<feature type="modified residue" description="4-aspartylphosphate" evidence="2">
    <location>
        <position position="327"/>
    </location>
</feature>
<dbReference type="Pfam" id="PF14332">
    <property type="entry name" value="DUF4388"/>
    <property type="match status" value="1"/>
</dbReference>
<keyword evidence="5" id="KW-1185">Reference proteome</keyword>
<dbReference type="InterPro" id="IPR050595">
    <property type="entry name" value="Bact_response_regulator"/>
</dbReference>
<organism evidence="4 5">
    <name type="scientific">Adonisia turfae CCMR0081</name>
    <dbReference type="NCBI Taxonomy" id="2292702"/>
    <lineage>
        <taxon>Bacteria</taxon>
        <taxon>Bacillati</taxon>
        <taxon>Cyanobacteriota</taxon>
        <taxon>Adonisia</taxon>
        <taxon>Adonisia turfae</taxon>
    </lineage>
</organism>
<sequence length="400" mass="45043">MVDSFNGIKQCLDIAQSKKNGCLQVKSNGITWNVFVKEGRLQYAVHSIQTFETVKYCLNKLGYRVPEKTLDNLQPDFRSVQLSTNQVWLLYEASNQLYQERVLDSNATQMLKLELSKDALESLFWLRQATYVWLDQTSYHPDVASFSTIINQLKEQLKIWQRLSQIVSSPYQRPYCPDRSKLSQPVPNGILTQTLLQALAQLMNGNNIQQLASFVRQDTLKFAQLLNPYIQQQYFILKSPVSPYDKLPNIPAPNSVQTVGKPTISPPTSLQTHRKVHKIVCIDDSPAMLETIQGYLGSEGFDVATVENPMESMSTLFSMKPDLILMDVSMPGINGNRLCTILRRSSVFKKVPIIMVSSNTSVLDKAKSESSGATDYLTKPFSKADLLAIVEEYLSIVVAA</sequence>
<dbReference type="AlphaFoldDB" id="A0A6M0RNH6"/>
<accession>A0A6M0RNH6</accession>
<dbReference type="EMBL" id="QXHD01000004">
    <property type="protein sequence ID" value="NEZ57333.1"/>
    <property type="molecule type" value="Genomic_DNA"/>
</dbReference>
<comment type="caution">
    <text evidence="4">The sequence shown here is derived from an EMBL/GenBank/DDBJ whole genome shotgun (WGS) entry which is preliminary data.</text>
</comment>
<feature type="domain" description="Response regulatory" evidence="3">
    <location>
        <begin position="278"/>
        <end position="394"/>
    </location>
</feature>
<name>A0A6M0RNH6_9CYAN</name>
<evidence type="ECO:0000313" key="4">
    <source>
        <dbReference type="EMBL" id="NEZ57333.1"/>
    </source>
</evidence>
<dbReference type="GO" id="GO:0000160">
    <property type="term" value="P:phosphorelay signal transduction system"/>
    <property type="evidence" value="ECO:0007669"/>
    <property type="project" value="InterPro"/>
</dbReference>
<dbReference type="Gene3D" id="3.40.50.2300">
    <property type="match status" value="1"/>
</dbReference>
<dbReference type="InterPro" id="IPR025497">
    <property type="entry name" value="PatA-like_N"/>
</dbReference>
<gene>
    <name evidence="4" type="ORF">DXZ20_16970</name>
</gene>
<evidence type="ECO:0000259" key="3">
    <source>
        <dbReference type="PROSITE" id="PS50110"/>
    </source>
</evidence>
<dbReference type="PANTHER" id="PTHR44591">
    <property type="entry name" value="STRESS RESPONSE REGULATOR PROTEIN 1"/>
    <property type="match status" value="1"/>
</dbReference>
<dbReference type="PANTHER" id="PTHR44591:SF3">
    <property type="entry name" value="RESPONSE REGULATORY DOMAIN-CONTAINING PROTEIN"/>
    <property type="match status" value="1"/>
</dbReference>
<evidence type="ECO:0000256" key="2">
    <source>
        <dbReference type="PROSITE-ProRule" id="PRU00169"/>
    </source>
</evidence>
<dbReference type="InterPro" id="IPR001789">
    <property type="entry name" value="Sig_transdc_resp-reg_receiver"/>
</dbReference>
<reference evidence="4 5" key="1">
    <citation type="journal article" date="2020" name="Microb. Ecol.">
        <title>Ecogenomics of the Marine Benthic Filamentous Cyanobacterium Adonisia.</title>
        <authorList>
            <person name="Walter J.M."/>
            <person name="Coutinho F.H."/>
            <person name="Leomil L."/>
            <person name="Hargreaves P.I."/>
            <person name="Campeao M.E."/>
            <person name="Vieira V.V."/>
            <person name="Silva B.S."/>
            <person name="Fistarol G.O."/>
            <person name="Salomon P.S."/>
            <person name="Sawabe T."/>
            <person name="Mino S."/>
            <person name="Hosokawa M."/>
            <person name="Miyashita H."/>
            <person name="Maruyama F."/>
            <person name="van Verk M.C."/>
            <person name="Dutilh B.E."/>
            <person name="Thompson C.C."/>
            <person name="Thompson F.L."/>
        </authorList>
    </citation>
    <scope>NUCLEOTIDE SEQUENCE [LARGE SCALE GENOMIC DNA]</scope>
    <source>
        <strain evidence="4 5">CCMR0081</strain>
    </source>
</reference>
<dbReference type="RefSeq" id="WP_163699399.1">
    <property type="nucleotide sequence ID" value="NZ_QXHD01000004.1"/>
</dbReference>
<dbReference type="Pfam" id="PF00072">
    <property type="entry name" value="Response_reg"/>
    <property type="match status" value="1"/>
</dbReference>
<dbReference type="SUPFAM" id="SSF52172">
    <property type="entry name" value="CheY-like"/>
    <property type="match status" value="1"/>
</dbReference>
<dbReference type="SMART" id="SM00448">
    <property type="entry name" value="REC"/>
    <property type="match status" value="1"/>
</dbReference>
<proteinExistence type="predicted"/>
<keyword evidence="1 2" id="KW-0597">Phosphoprotein</keyword>
<dbReference type="InterPro" id="IPR011006">
    <property type="entry name" value="CheY-like_superfamily"/>
</dbReference>